<reference evidence="6" key="1">
    <citation type="submission" date="2016-01" db="EMBL/GenBank/DDBJ databases">
        <authorList>
            <person name="Peeters C."/>
        </authorList>
    </citation>
    <scope>NUCLEOTIDE SEQUENCE</scope>
    <source>
        <strain evidence="6">LMG 29320</strain>
    </source>
</reference>
<dbReference type="GO" id="GO:0016757">
    <property type="term" value="F:glycosyltransferase activity"/>
    <property type="evidence" value="ECO:0007669"/>
    <property type="project" value="UniProtKB-KW"/>
</dbReference>
<proteinExistence type="predicted"/>
<keyword evidence="7" id="KW-1185">Reference proteome</keyword>
<dbReference type="Pfam" id="PF00534">
    <property type="entry name" value="Glycos_transf_1"/>
    <property type="match status" value="1"/>
</dbReference>
<dbReference type="InterPro" id="IPR028098">
    <property type="entry name" value="Glyco_trans_4-like_N"/>
</dbReference>
<dbReference type="SUPFAM" id="SSF53756">
    <property type="entry name" value="UDP-Glycosyltransferase/glycogen phosphorylase"/>
    <property type="match status" value="1"/>
</dbReference>
<evidence type="ECO:0000256" key="3">
    <source>
        <dbReference type="SAM" id="MobiDB-lite"/>
    </source>
</evidence>
<dbReference type="PANTHER" id="PTHR12526:SF510">
    <property type="entry name" value="D-INOSITOL 3-PHOSPHATE GLYCOSYLTRANSFERASE"/>
    <property type="match status" value="1"/>
</dbReference>
<name>A0A158AP91_9BURK</name>
<sequence>MKIMLVVSSMGSGGAERVAASLVNAWAQRGDTVTLVITYSGRGACFYPLAPNVRCIFLADRVKAGARMLQYPARFRALRSLIRESAPDVVVSFLSNVNITTILATRGLGIPVIAAEHIDPSADGRSQLMSQMCRFVYPSADLLTLLTDNMEASFRKMVPRVKRIEVVPNPLPDELLLLQPESVEKSERKRLVAVGRLNTQKQFDLLIDVYATLAPEFPDWDLWIWGEGPERAVLEAQIAQLKMKERVLMPGKTTTPWEEMARSDAFVLSSRYEGLPMAMLEGMALGLATVAFDCKSGPRELTRDGQDGLLVPPGDKAALIDALRRVMSDEALRAELGRKAAASVRQRYSSPAILRQWDAIFAQLGARSRGGEGKGTAYPRAVTGEKA</sequence>
<dbReference type="OrthoDB" id="570545at2"/>
<dbReference type="Pfam" id="PF13579">
    <property type="entry name" value="Glyco_trans_4_4"/>
    <property type="match status" value="1"/>
</dbReference>
<dbReference type="Proteomes" id="UP000054903">
    <property type="component" value="Unassembled WGS sequence"/>
</dbReference>
<protein>
    <submittedName>
        <fullName evidence="6">Group 1 family glycosyl transferase</fullName>
    </submittedName>
</protein>
<feature type="domain" description="Glycosyltransferase subfamily 4-like N-terminal" evidence="5">
    <location>
        <begin position="13"/>
        <end position="169"/>
    </location>
</feature>
<accession>A0A158AP91</accession>
<evidence type="ECO:0000256" key="2">
    <source>
        <dbReference type="ARBA" id="ARBA00022679"/>
    </source>
</evidence>
<dbReference type="PANTHER" id="PTHR12526">
    <property type="entry name" value="GLYCOSYLTRANSFERASE"/>
    <property type="match status" value="1"/>
</dbReference>
<dbReference type="InterPro" id="IPR001296">
    <property type="entry name" value="Glyco_trans_1"/>
</dbReference>
<comment type="caution">
    <text evidence="6">The sequence shown here is derived from an EMBL/GenBank/DDBJ whole genome shotgun (WGS) entry which is preliminary data.</text>
</comment>
<evidence type="ECO:0000313" key="6">
    <source>
        <dbReference type="EMBL" id="SAK59480.1"/>
    </source>
</evidence>
<dbReference type="AlphaFoldDB" id="A0A158AP91"/>
<evidence type="ECO:0000259" key="4">
    <source>
        <dbReference type="Pfam" id="PF00534"/>
    </source>
</evidence>
<evidence type="ECO:0000313" key="7">
    <source>
        <dbReference type="Proteomes" id="UP000054903"/>
    </source>
</evidence>
<dbReference type="CDD" id="cd03820">
    <property type="entry name" value="GT4_AmsD-like"/>
    <property type="match status" value="1"/>
</dbReference>
<evidence type="ECO:0000256" key="1">
    <source>
        <dbReference type="ARBA" id="ARBA00022676"/>
    </source>
</evidence>
<dbReference type="Gene3D" id="3.40.50.2000">
    <property type="entry name" value="Glycogen Phosphorylase B"/>
    <property type="match status" value="2"/>
</dbReference>
<organism evidence="6 7">
    <name type="scientific">Caballeronia fortuita</name>
    <dbReference type="NCBI Taxonomy" id="1777138"/>
    <lineage>
        <taxon>Bacteria</taxon>
        <taxon>Pseudomonadati</taxon>
        <taxon>Pseudomonadota</taxon>
        <taxon>Betaproteobacteria</taxon>
        <taxon>Burkholderiales</taxon>
        <taxon>Burkholderiaceae</taxon>
        <taxon>Caballeronia</taxon>
    </lineage>
</organism>
<evidence type="ECO:0000259" key="5">
    <source>
        <dbReference type="Pfam" id="PF13579"/>
    </source>
</evidence>
<feature type="region of interest" description="Disordered" evidence="3">
    <location>
        <begin position="368"/>
        <end position="387"/>
    </location>
</feature>
<feature type="domain" description="Glycosyl transferase family 1" evidence="4">
    <location>
        <begin position="181"/>
        <end position="341"/>
    </location>
</feature>
<keyword evidence="2 6" id="KW-0808">Transferase</keyword>
<gene>
    <name evidence="6" type="ORF">AWB77_01972</name>
</gene>
<keyword evidence="1" id="KW-0328">Glycosyltransferase</keyword>
<dbReference type="EMBL" id="FCNX02000004">
    <property type="protein sequence ID" value="SAK59480.1"/>
    <property type="molecule type" value="Genomic_DNA"/>
</dbReference>
<dbReference type="STRING" id="1777138.AWB77_01972"/>
<dbReference type="RefSeq" id="WP_061134215.1">
    <property type="nucleotide sequence ID" value="NZ_FCNX02000004.1"/>
</dbReference>